<dbReference type="Pfam" id="PF09084">
    <property type="entry name" value="NMT1"/>
    <property type="match status" value="1"/>
</dbReference>
<accession>A0A975W7P8</accession>
<reference evidence="6 7" key="1">
    <citation type="submission" date="2016-10" db="EMBL/GenBank/DDBJ databases">
        <authorList>
            <person name="Varghese N."/>
            <person name="Submissions S."/>
        </authorList>
    </citation>
    <scope>NUCLEOTIDE SEQUENCE [LARGE SCALE GENOMIC DNA]</scope>
    <source>
        <strain evidence="6 7">FF3</strain>
    </source>
</reference>
<dbReference type="Gene3D" id="3.40.190.10">
    <property type="entry name" value="Periplasmic binding protein-like II"/>
    <property type="match status" value="2"/>
</dbReference>
<sequence>MKHLLRKTTAWIAGAVMAGGLMLPALAEADTIKIALAETPSDELAAFFVALERAKANGLDYEWTAFSDEELAIQAVLSGQMDIGFGTPYAAMQRSRAPIRIIFQLSKLKFFPVTTTKYEELEDLDGEPILLHSRGGGTDSIANVIEERLGIEFGERSYVPGSSNRVAALLGGQADATIIDLSNTNKLMRSPEADRFNVLEMFEVEASDEALFANLDWIQNNEEDVQIFVDALLSTYRDMHEDPTIIRRETNPDGPIGQLPEQILGELDGFYGDAVDAGLYSKDGGGRVAANADLEWYSAAGQLEGDPSDLNIEDFWYLAPLDNAMN</sequence>
<dbReference type="Proteomes" id="UP000182932">
    <property type="component" value="Unassembled WGS sequence"/>
</dbReference>
<dbReference type="EMBL" id="FNYY01000002">
    <property type="protein sequence ID" value="SEI89442.1"/>
    <property type="molecule type" value="Genomic_DNA"/>
</dbReference>
<organism evidence="6 7">
    <name type="scientific">Marinovum algicola</name>
    <dbReference type="NCBI Taxonomy" id="42444"/>
    <lineage>
        <taxon>Bacteria</taxon>
        <taxon>Pseudomonadati</taxon>
        <taxon>Pseudomonadota</taxon>
        <taxon>Alphaproteobacteria</taxon>
        <taxon>Rhodobacterales</taxon>
        <taxon>Roseobacteraceae</taxon>
        <taxon>Marinovum</taxon>
    </lineage>
</organism>
<proteinExistence type="inferred from homology"/>
<gene>
    <name evidence="6" type="ORF">SAMN04487940_102311</name>
</gene>
<feature type="signal peptide" evidence="4">
    <location>
        <begin position="1"/>
        <end position="27"/>
    </location>
</feature>
<dbReference type="RefSeq" id="WP_211568852.1">
    <property type="nucleotide sequence ID" value="NZ_CATMKJ010000001.1"/>
</dbReference>
<evidence type="ECO:0000256" key="3">
    <source>
        <dbReference type="ARBA" id="ARBA00022729"/>
    </source>
</evidence>
<keyword evidence="7" id="KW-1185">Reference proteome</keyword>
<evidence type="ECO:0000256" key="1">
    <source>
        <dbReference type="ARBA" id="ARBA00004418"/>
    </source>
</evidence>
<evidence type="ECO:0000256" key="2">
    <source>
        <dbReference type="ARBA" id="ARBA00010742"/>
    </source>
</evidence>
<dbReference type="PANTHER" id="PTHR30024">
    <property type="entry name" value="ALIPHATIC SULFONATES-BINDING PROTEIN-RELATED"/>
    <property type="match status" value="1"/>
</dbReference>
<dbReference type="InterPro" id="IPR015168">
    <property type="entry name" value="SsuA/THI5"/>
</dbReference>
<feature type="chain" id="PRO_5037608401" evidence="4">
    <location>
        <begin position="28"/>
        <end position="326"/>
    </location>
</feature>
<comment type="caution">
    <text evidence="6">The sequence shown here is derived from an EMBL/GenBank/DDBJ whole genome shotgun (WGS) entry which is preliminary data.</text>
</comment>
<dbReference type="GO" id="GO:0042597">
    <property type="term" value="C:periplasmic space"/>
    <property type="evidence" value="ECO:0007669"/>
    <property type="project" value="UniProtKB-SubCell"/>
</dbReference>
<evidence type="ECO:0000256" key="4">
    <source>
        <dbReference type="SAM" id="SignalP"/>
    </source>
</evidence>
<keyword evidence="3 4" id="KW-0732">Signal</keyword>
<dbReference type="AlphaFoldDB" id="A0A975W7P8"/>
<comment type="similarity">
    <text evidence="2">Belongs to the bacterial solute-binding protein SsuA/TauA family.</text>
</comment>
<evidence type="ECO:0000259" key="5">
    <source>
        <dbReference type="Pfam" id="PF09084"/>
    </source>
</evidence>
<evidence type="ECO:0000313" key="7">
    <source>
        <dbReference type="Proteomes" id="UP000182932"/>
    </source>
</evidence>
<dbReference type="GeneID" id="80817169"/>
<protein>
    <submittedName>
        <fullName evidence="6">NitT/TauT family transport system substrate-binding protein</fullName>
    </submittedName>
</protein>
<feature type="domain" description="SsuA/THI5-like" evidence="5">
    <location>
        <begin position="55"/>
        <end position="244"/>
    </location>
</feature>
<comment type="subcellular location">
    <subcellularLocation>
        <location evidence="1">Periplasm</location>
    </subcellularLocation>
</comment>
<dbReference type="SUPFAM" id="SSF53850">
    <property type="entry name" value="Periplasmic binding protein-like II"/>
    <property type="match status" value="1"/>
</dbReference>
<name>A0A975W7P8_9RHOB</name>
<evidence type="ECO:0000313" key="6">
    <source>
        <dbReference type="EMBL" id="SEI89442.1"/>
    </source>
</evidence>
<dbReference type="PANTHER" id="PTHR30024:SF47">
    <property type="entry name" value="TAURINE-BINDING PERIPLASMIC PROTEIN"/>
    <property type="match status" value="1"/>
</dbReference>